<comment type="caution">
    <text evidence="2">The sequence shown here is derived from an EMBL/GenBank/DDBJ whole genome shotgun (WGS) entry which is preliminary data.</text>
</comment>
<feature type="region of interest" description="Disordered" evidence="1">
    <location>
        <begin position="43"/>
        <end position="65"/>
    </location>
</feature>
<sequence length="105" mass="10200">YTLSDGDTDTDTATLTIQIGNSVPTIGTIPAAGGADTQVYEAGLPARGSEPAGSHADDGSATTSGTIAFTSLDGLSGVSLGGQPISSTDSASPTDLGNGLSAYYT</sequence>
<name>A0ABT4M7E3_9BURK</name>
<feature type="region of interest" description="Disordered" evidence="1">
    <location>
        <begin position="79"/>
        <end position="105"/>
    </location>
</feature>
<keyword evidence="3" id="KW-1185">Reference proteome</keyword>
<dbReference type="Proteomes" id="UP001068379">
    <property type="component" value="Unassembled WGS sequence"/>
</dbReference>
<protein>
    <recommendedName>
        <fullName evidence="4">RapA2 cadherin-like domain-containing protein</fullName>
    </recommendedName>
</protein>
<accession>A0ABT4M7E3</accession>
<proteinExistence type="predicted"/>
<evidence type="ECO:0000313" key="3">
    <source>
        <dbReference type="Proteomes" id="UP001068379"/>
    </source>
</evidence>
<evidence type="ECO:0008006" key="4">
    <source>
        <dbReference type="Google" id="ProtNLM"/>
    </source>
</evidence>
<reference evidence="2" key="1">
    <citation type="submission" date="2022-12" db="EMBL/GenBank/DDBJ databases">
        <title>Bacterial isolates from different developmental stages of Nematostella vectensis.</title>
        <authorList>
            <person name="Fraune S."/>
        </authorList>
    </citation>
    <scope>NUCLEOTIDE SEQUENCE</scope>
    <source>
        <strain evidence="2">G21619-S1</strain>
    </source>
</reference>
<feature type="non-terminal residue" evidence="2">
    <location>
        <position position="105"/>
    </location>
</feature>
<organism evidence="2 3">
    <name type="scientific">Castellaniella denitrificans</name>
    <dbReference type="NCBI Taxonomy" id="56119"/>
    <lineage>
        <taxon>Bacteria</taxon>
        <taxon>Pseudomonadati</taxon>
        <taxon>Pseudomonadota</taxon>
        <taxon>Betaproteobacteria</taxon>
        <taxon>Burkholderiales</taxon>
        <taxon>Alcaligenaceae</taxon>
        <taxon>Castellaniella</taxon>
    </lineage>
</organism>
<dbReference type="RefSeq" id="WP_269360404.1">
    <property type="nucleotide sequence ID" value="NZ_JAPWHE010000029.1"/>
</dbReference>
<feature type="compositionally biased region" description="Polar residues" evidence="1">
    <location>
        <begin position="84"/>
        <end position="95"/>
    </location>
</feature>
<gene>
    <name evidence="2" type="ORF">O4H32_14935</name>
</gene>
<evidence type="ECO:0000256" key="1">
    <source>
        <dbReference type="SAM" id="MobiDB-lite"/>
    </source>
</evidence>
<evidence type="ECO:0000313" key="2">
    <source>
        <dbReference type="EMBL" id="MCZ4331236.1"/>
    </source>
</evidence>
<feature type="non-terminal residue" evidence="2">
    <location>
        <position position="1"/>
    </location>
</feature>
<dbReference type="EMBL" id="JAPWHE010000029">
    <property type="protein sequence ID" value="MCZ4331236.1"/>
    <property type="molecule type" value="Genomic_DNA"/>
</dbReference>